<evidence type="ECO:0000313" key="2">
    <source>
        <dbReference type="EMBL" id="RGI99943.1"/>
    </source>
</evidence>
<dbReference type="AlphaFoldDB" id="A0A374P2T3"/>
<gene>
    <name evidence="2" type="ORF">DXD79_22635</name>
</gene>
<proteinExistence type="predicted"/>
<dbReference type="EMBL" id="QSON01000012">
    <property type="protein sequence ID" value="RGI99943.1"/>
    <property type="molecule type" value="Genomic_DNA"/>
</dbReference>
<dbReference type="Gene3D" id="3.40.50.620">
    <property type="entry name" value="HUPs"/>
    <property type="match status" value="1"/>
</dbReference>
<accession>A0A374P2T3</accession>
<evidence type="ECO:0000313" key="3">
    <source>
        <dbReference type="Proteomes" id="UP000263014"/>
    </source>
</evidence>
<feature type="domain" description="Asparagine synthetase" evidence="1">
    <location>
        <begin position="54"/>
        <end position="190"/>
    </location>
</feature>
<dbReference type="InterPro" id="IPR014729">
    <property type="entry name" value="Rossmann-like_a/b/a_fold"/>
</dbReference>
<dbReference type="GO" id="GO:0006529">
    <property type="term" value="P:asparagine biosynthetic process"/>
    <property type="evidence" value="ECO:0007669"/>
    <property type="project" value="InterPro"/>
</dbReference>
<name>A0A374P2T3_9FIRM</name>
<dbReference type="CDD" id="cd01991">
    <property type="entry name" value="Asn_synthase_B_C"/>
    <property type="match status" value="1"/>
</dbReference>
<dbReference type="InterPro" id="IPR001962">
    <property type="entry name" value="Asn_synthase"/>
</dbReference>
<sequence length="345" mass="40444">MVDKKYCMSSYMAFRYIEDANKNFYEGGHHKNITPVPDDQRILVHTVEDIDREIAKQMEQFKDKKKGIMLSGGMDSAIVASYMCGADAYTFRFLGGEFQREELARAEYYAKYYGLNLHYVDINWDTVIAHLEPVMKAKCAPVHSIEPQILQAALQAKLDGIEMMFVGESSDLIFGGMDGLLAKDWTFDEFVERYTFTKPEEVLVEPESMNYLFERYRREDMIDFLTFMDDVFSIESSSSYFNAFTVAEMPYYDPYARLKMADELDLYRVRHGEPKYLIRELMSKKYPEIPVPNKTPMPRPVDKYFKNWGGPKRPEFKIDIDITKFTGNQKWQMYCLEQFLNMIEG</sequence>
<comment type="caution">
    <text evidence="2">The sequence shown here is derived from an EMBL/GenBank/DDBJ whole genome shotgun (WGS) entry which is preliminary data.</text>
</comment>
<dbReference type="SUPFAM" id="SSF52402">
    <property type="entry name" value="Adenine nucleotide alpha hydrolases-like"/>
    <property type="match status" value="1"/>
</dbReference>
<dbReference type="Pfam" id="PF00733">
    <property type="entry name" value="Asn_synthase"/>
    <property type="match status" value="1"/>
</dbReference>
<reference evidence="2 3" key="1">
    <citation type="submission" date="2018-08" db="EMBL/GenBank/DDBJ databases">
        <title>A genome reference for cultivated species of the human gut microbiota.</title>
        <authorList>
            <person name="Zou Y."/>
            <person name="Xue W."/>
            <person name="Luo G."/>
        </authorList>
    </citation>
    <scope>NUCLEOTIDE SEQUENCE [LARGE SCALE GENOMIC DNA]</scope>
    <source>
        <strain evidence="2 3">TM09-12</strain>
    </source>
</reference>
<dbReference type="GO" id="GO:0004066">
    <property type="term" value="F:asparagine synthase (glutamine-hydrolyzing) activity"/>
    <property type="evidence" value="ECO:0007669"/>
    <property type="project" value="InterPro"/>
</dbReference>
<dbReference type="Proteomes" id="UP000263014">
    <property type="component" value="Unassembled WGS sequence"/>
</dbReference>
<organism evidence="2 3">
    <name type="scientific">Hungatella hathewayi</name>
    <dbReference type="NCBI Taxonomy" id="154046"/>
    <lineage>
        <taxon>Bacteria</taxon>
        <taxon>Bacillati</taxon>
        <taxon>Bacillota</taxon>
        <taxon>Clostridia</taxon>
        <taxon>Lachnospirales</taxon>
        <taxon>Lachnospiraceae</taxon>
        <taxon>Hungatella</taxon>
    </lineage>
</organism>
<evidence type="ECO:0000259" key="1">
    <source>
        <dbReference type="Pfam" id="PF00733"/>
    </source>
</evidence>
<protein>
    <submittedName>
        <fullName evidence="2">Asparagine synthase</fullName>
    </submittedName>
</protein>
<dbReference type="RefSeq" id="WP_117632698.1">
    <property type="nucleotide sequence ID" value="NZ_QSON01000012.1"/>
</dbReference>